<dbReference type="AlphaFoldDB" id="A0A8J1MA13"/>
<protein>
    <submittedName>
        <fullName evidence="3">Uncharacterized protein LOC108708665 isoform X1</fullName>
    </submittedName>
</protein>
<proteinExistence type="predicted"/>
<reference evidence="3" key="1">
    <citation type="submission" date="2025-08" db="UniProtKB">
        <authorList>
            <consortium name="RefSeq"/>
        </authorList>
    </citation>
    <scope>IDENTIFICATION</scope>
    <source>
        <strain evidence="3">J_2021</strain>
        <tissue evidence="3">Erythrocytes</tissue>
    </source>
</reference>
<dbReference type="GO" id="GO:0003824">
    <property type="term" value="F:catalytic activity"/>
    <property type="evidence" value="ECO:0007669"/>
    <property type="project" value="InterPro"/>
</dbReference>
<accession>A0A8J1MA13</accession>
<gene>
    <name evidence="3" type="primary">LOC108708665</name>
</gene>
<dbReference type="KEGG" id="xla:108708665"/>
<dbReference type="InterPro" id="IPR016193">
    <property type="entry name" value="Cytidine_deaminase-like"/>
</dbReference>
<dbReference type="GeneID" id="108708665"/>
<sequence length="382" mass="43906">MGERTIAPASVFIITEFPSIQRCNEINTEEKTMIFVTKCPCDECVPLIKGAGIQQIYAWDMDIGKKKADISYMKFGELTGVSKYTVMSLSCHNGVKVHSCSPGDVIMYSCSPGDVIMDRVKVYSCSSDWLILDQTTETKFQKLSKKFEMWKRFKACFSCFCKKQTNKSTKSTDRDEYVVNILEGGEDHCNNTDEQTILETGNTNSQEEKTLTEDLSNTIGQVELEESDEYNCQHENDESSSETGNNIGQECPEEDYLGSDLREEKAEEIVELWQEEEIKETTIETDGKEGWQQVQIRKVVIEVINDQGEKELRILEHREILRMVKIQVNADYNYEAFHYHSSESNMPYDGQWVRKCLFRSVNLYAPNIPIKNINTGLYVTWK</sequence>
<dbReference type="CTD" id="108708665"/>
<dbReference type="RefSeq" id="XP_041438539.1">
    <property type="nucleotide sequence ID" value="XM_041582605.1"/>
</dbReference>
<dbReference type="Proteomes" id="UP000186698">
    <property type="component" value="Chromosome 2L"/>
</dbReference>
<organism evidence="2 3">
    <name type="scientific">Xenopus laevis</name>
    <name type="common">African clawed frog</name>
    <dbReference type="NCBI Taxonomy" id="8355"/>
    <lineage>
        <taxon>Eukaryota</taxon>
        <taxon>Metazoa</taxon>
        <taxon>Chordata</taxon>
        <taxon>Craniata</taxon>
        <taxon>Vertebrata</taxon>
        <taxon>Euteleostomi</taxon>
        <taxon>Amphibia</taxon>
        <taxon>Batrachia</taxon>
        <taxon>Anura</taxon>
        <taxon>Pipoidea</taxon>
        <taxon>Pipidae</taxon>
        <taxon>Xenopodinae</taxon>
        <taxon>Xenopus</taxon>
        <taxon>Xenopus</taxon>
    </lineage>
</organism>
<feature type="region of interest" description="Disordered" evidence="1">
    <location>
        <begin position="231"/>
        <end position="253"/>
    </location>
</feature>
<evidence type="ECO:0000313" key="3">
    <source>
        <dbReference type="RefSeq" id="XP_041438539.1"/>
    </source>
</evidence>
<keyword evidence="2" id="KW-1185">Reference proteome</keyword>
<evidence type="ECO:0000313" key="2">
    <source>
        <dbReference type="Proteomes" id="UP000186698"/>
    </source>
</evidence>
<dbReference type="SUPFAM" id="SSF53927">
    <property type="entry name" value="Cytidine deaminase-like"/>
    <property type="match status" value="1"/>
</dbReference>
<name>A0A8J1MA13_XENLA</name>
<evidence type="ECO:0000256" key="1">
    <source>
        <dbReference type="SAM" id="MobiDB-lite"/>
    </source>
</evidence>